<dbReference type="EMBL" id="JBAMIC010000003">
    <property type="protein sequence ID" value="KAK7109949.1"/>
    <property type="molecule type" value="Genomic_DNA"/>
</dbReference>
<dbReference type="PANTHER" id="PTHR31728">
    <property type="entry name" value="ABRAXAS FAMILY MEMBER"/>
    <property type="match status" value="1"/>
</dbReference>
<dbReference type="Pfam" id="PF21125">
    <property type="entry name" value="MPN_2A_DUB_like"/>
    <property type="match status" value="1"/>
</dbReference>
<protein>
    <submittedName>
        <fullName evidence="2">Uncharacterized protein</fullName>
    </submittedName>
</protein>
<feature type="compositionally biased region" description="Polar residues" evidence="1">
    <location>
        <begin position="466"/>
        <end position="477"/>
    </location>
</feature>
<organism evidence="2 3">
    <name type="scientific">Littorina saxatilis</name>
    <dbReference type="NCBI Taxonomy" id="31220"/>
    <lineage>
        <taxon>Eukaryota</taxon>
        <taxon>Metazoa</taxon>
        <taxon>Spiralia</taxon>
        <taxon>Lophotrochozoa</taxon>
        <taxon>Mollusca</taxon>
        <taxon>Gastropoda</taxon>
        <taxon>Caenogastropoda</taxon>
        <taxon>Littorinimorpha</taxon>
        <taxon>Littorinoidea</taxon>
        <taxon>Littorinidae</taxon>
        <taxon>Littorina</taxon>
    </lineage>
</organism>
<dbReference type="AlphaFoldDB" id="A0AAN9BRC6"/>
<dbReference type="PANTHER" id="PTHR31728:SF5">
    <property type="entry name" value="OS07G0540200 PROTEIN"/>
    <property type="match status" value="1"/>
</dbReference>
<dbReference type="GO" id="GO:0090307">
    <property type="term" value="P:mitotic spindle assembly"/>
    <property type="evidence" value="ECO:0007669"/>
    <property type="project" value="TreeGrafter"/>
</dbReference>
<gene>
    <name evidence="2" type="ORF">V1264_013902</name>
</gene>
<dbReference type="GO" id="GO:0008017">
    <property type="term" value="F:microtubule binding"/>
    <property type="evidence" value="ECO:0007669"/>
    <property type="project" value="TreeGrafter"/>
</dbReference>
<evidence type="ECO:0000256" key="1">
    <source>
        <dbReference type="SAM" id="MobiDB-lite"/>
    </source>
</evidence>
<proteinExistence type="predicted"/>
<dbReference type="GO" id="GO:0005634">
    <property type="term" value="C:nucleus"/>
    <property type="evidence" value="ECO:0007669"/>
    <property type="project" value="TreeGrafter"/>
</dbReference>
<name>A0AAN9BRC6_9CAEN</name>
<evidence type="ECO:0000313" key="2">
    <source>
        <dbReference type="EMBL" id="KAK7109949.1"/>
    </source>
</evidence>
<dbReference type="PRINTS" id="PR02051">
    <property type="entry name" value="PROTEINF175"/>
</dbReference>
<feature type="compositionally biased region" description="Basic and acidic residues" evidence="1">
    <location>
        <begin position="274"/>
        <end position="308"/>
    </location>
</feature>
<feature type="compositionally biased region" description="Polar residues" evidence="1">
    <location>
        <begin position="485"/>
        <end position="523"/>
    </location>
</feature>
<dbReference type="GO" id="GO:0070536">
    <property type="term" value="P:protein K63-linked deubiquitination"/>
    <property type="evidence" value="ECO:0007669"/>
    <property type="project" value="TreeGrafter"/>
</dbReference>
<dbReference type="CDD" id="cd23519">
    <property type="entry name" value="Abraxas-like_domain"/>
    <property type="match status" value="1"/>
</dbReference>
<feature type="region of interest" description="Disordered" evidence="1">
    <location>
        <begin position="410"/>
        <end position="661"/>
    </location>
</feature>
<sequence length="661" mass="72092">MSVFIDGSTLSSLLYSHSNSAGNQEGLLLGQVIDHVKDHISDSQINNSQVQTCMYVSSHIPWPNEDRVYSRGGVPIMEKLAALLGDSHRKEEVVGWYSFRRNSTLRMSMKERTLHKHLETRFCPHKPDHFLFFMCADTVSAECTTHSMDHFFVTVAKASGGVKKISMTVSNLGDTLHTQYKTLANMSVTNSSAVKSILRKFQSQFVSQSEQMAEVKRIDDLSSTLNNDLMKLCKQVAESEHKAGELEMEVEGMREELAKREDKRREAERRIMEAERQKVEAERQKVEAERQKVEAEQQKLDAENKKDSGGFYPHFPPQERVGYGLGQERLVVDLRQGSGEQWQGAASVDDLLSGSITSNLCDSHLHPIIPSTLDEPPPPYCAVPSTQASESGAPVLQSVVDTIEDTDEDEVLGAGSHGNPLEKVPAKGKLGLNNVSKAGGDGASKTGAGAGEGGKSQDHFSFVENMITSESGTSQKKTAIVPTGATVTYSPRTTRSQLKGHAGSTNVSAREQSKQNNTRENAQSAFSADVSSSSPKPSENSSKVGSSSSLPTVGNTSVHSPNTQTRSDRHGGEPEDKINRDSSKQGRSGGDSNTRLKLDPNKFDLDGRQRSRSQITASSSKRNAKNTADHERASSGSRENGSTTNIEDVDKNMCRSSSPVF</sequence>
<feature type="compositionally biased region" description="Polar residues" evidence="1">
    <location>
        <begin position="612"/>
        <end position="621"/>
    </location>
</feature>
<dbReference type="CDD" id="cd22249">
    <property type="entry name" value="UDM1_RNF168_RNF169-like"/>
    <property type="match status" value="1"/>
</dbReference>
<comment type="caution">
    <text evidence="2">The sequence shown here is derived from an EMBL/GenBank/DDBJ whole genome shotgun (WGS) entry which is preliminary data.</text>
</comment>
<reference evidence="2 3" key="1">
    <citation type="submission" date="2024-02" db="EMBL/GenBank/DDBJ databases">
        <title>Chromosome-scale genome assembly of the rough periwinkle Littorina saxatilis.</title>
        <authorList>
            <person name="De Jode A."/>
            <person name="Faria R."/>
            <person name="Formenti G."/>
            <person name="Sims Y."/>
            <person name="Smith T.P."/>
            <person name="Tracey A."/>
            <person name="Wood J.M.D."/>
            <person name="Zagrodzka Z.B."/>
            <person name="Johannesson K."/>
            <person name="Butlin R.K."/>
            <person name="Leder E.H."/>
        </authorList>
    </citation>
    <scope>NUCLEOTIDE SEQUENCE [LARGE SCALE GENOMIC DNA]</scope>
    <source>
        <strain evidence="2">Snail1</strain>
        <tissue evidence="2">Muscle</tissue>
    </source>
</reference>
<evidence type="ECO:0000313" key="3">
    <source>
        <dbReference type="Proteomes" id="UP001374579"/>
    </source>
</evidence>
<feature type="compositionally biased region" description="Basic and acidic residues" evidence="1">
    <location>
        <begin position="594"/>
        <end position="609"/>
    </location>
</feature>
<feature type="compositionally biased region" description="Basic and acidic residues" evidence="1">
    <location>
        <begin position="566"/>
        <end position="584"/>
    </location>
</feature>
<keyword evidence="3" id="KW-1185">Reference proteome</keyword>
<dbReference type="GO" id="GO:0008608">
    <property type="term" value="P:attachment of spindle microtubules to kinetochore"/>
    <property type="evidence" value="ECO:0007669"/>
    <property type="project" value="TreeGrafter"/>
</dbReference>
<feature type="compositionally biased region" description="Polar residues" evidence="1">
    <location>
        <begin position="550"/>
        <end position="565"/>
    </location>
</feature>
<feature type="region of interest" description="Disordered" evidence="1">
    <location>
        <begin position="274"/>
        <end position="316"/>
    </location>
</feature>
<feature type="compositionally biased region" description="Polar residues" evidence="1">
    <location>
        <begin position="634"/>
        <end position="646"/>
    </location>
</feature>
<feature type="compositionally biased region" description="Low complexity" evidence="1">
    <location>
        <begin position="524"/>
        <end position="549"/>
    </location>
</feature>
<accession>A0AAN9BRC6</accession>
<dbReference type="InterPro" id="IPR023238">
    <property type="entry name" value="FAM175"/>
</dbReference>
<dbReference type="GO" id="GO:0031593">
    <property type="term" value="F:polyubiquitin modification-dependent protein binding"/>
    <property type="evidence" value="ECO:0007669"/>
    <property type="project" value="TreeGrafter"/>
</dbReference>
<dbReference type="Proteomes" id="UP001374579">
    <property type="component" value="Unassembled WGS sequence"/>
</dbReference>